<gene>
    <name evidence="2" type="ORF">RHS01_00192</name>
</gene>
<dbReference type="AlphaFoldDB" id="A0A8H7INA9"/>
<name>A0A8H7INA9_9AGAM</name>
<reference evidence="2" key="1">
    <citation type="submission" date="2020-09" db="EMBL/GenBank/DDBJ databases">
        <title>Comparative genome analyses of four rice-infecting Rhizoctonia solani isolates reveal extensive enrichment of homogalacturonan modification genes.</title>
        <authorList>
            <person name="Lee D.-Y."/>
            <person name="Jeon J."/>
            <person name="Kim K.-T."/>
            <person name="Cheong K."/>
            <person name="Song H."/>
            <person name="Choi G."/>
            <person name="Ko J."/>
            <person name="Opiyo S.O."/>
            <person name="Zuo S."/>
            <person name="Madhav S."/>
            <person name="Lee Y.-H."/>
            <person name="Wang G.-L."/>
        </authorList>
    </citation>
    <scope>NUCLEOTIDE SEQUENCE</scope>
    <source>
        <strain evidence="2">AG1-IA B2</strain>
    </source>
</reference>
<accession>A0A8H7INA9</accession>
<feature type="region of interest" description="Disordered" evidence="1">
    <location>
        <begin position="1"/>
        <end position="23"/>
    </location>
</feature>
<feature type="compositionally biased region" description="Low complexity" evidence="1">
    <location>
        <begin position="1"/>
        <end position="13"/>
    </location>
</feature>
<comment type="caution">
    <text evidence="2">The sequence shown here is derived from an EMBL/GenBank/DDBJ whole genome shotgun (WGS) entry which is preliminary data.</text>
</comment>
<proteinExistence type="predicted"/>
<evidence type="ECO:0000256" key="1">
    <source>
        <dbReference type="SAM" id="MobiDB-lite"/>
    </source>
</evidence>
<evidence type="ECO:0000313" key="2">
    <source>
        <dbReference type="EMBL" id="KAF8761827.1"/>
    </source>
</evidence>
<feature type="region of interest" description="Disordered" evidence="1">
    <location>
        <begin position="38"/>
        <end position="265"/>
    </location>
</feature>
<sequence>MRSTPSKPSSSTSRKAHRADRIVAKEEAVVAQWKEQESAAKGGLGKNAKASAKGKGKAVDKPPNKVQKKTVPCCIDSDSKSEEDTTLTQSLSWSKMAGKSPRQIVEVVLKSPAKGPSPKKRADAGSANKAQEKRKQGAKDKEPVSNKTPRATKRAKPDPTPEPEPKPEPKLPAVTTQKRPPVVSPKARPLPEPEPEPDREPEPKSEPETQPGGYPKTGKSAPQVDSTLKRRRSGRLAESQSKPGPKTHKNVAKALGPREGLCPHK</sequence>
<feature type="compositionally biased region" description="Basic and acidic residues" evidence="1">
    <location>
        <begin position="155"/>
        <end position="169"/>
    </location>
</feature>
<organism evidence="2 3">
    <name type="scientific">Rhizoctonia solani</name>
    <dbReference type="NCBI Taxonomy" id="456999"/>
    <lineage>
        <taxon>Eukaryota</taxon>
        <taxon>Fungi</taxon>
        <taxon>Dikarya</taxon>
        <taxon>Basidiomycota</taxon>
        <taxon>Agaricomycotina</taxon>
        <taxon>Agaricomycetes</taxon>
        <taxon>Cantharellales</taxon>
        <taxon>Ceratobasidiaceae</taxon>
        <taxon>Rhizoctonia</taxon>
    </lineage>
</organism>
<dbReference type="Proteomes" id="UP000614334">
    <property type="component" value="Unassembled WGS sequence"/>
</dbReference>
<evidence type="ECO:0000313" key="3">
    <source>
        <dbReference type="Proteomes" id="UP000614334"/>
    </source>
</evidence>
<dbReference type="EMBL" id="JACYCF010000001">
    <property type="protein sequence ID" value="KAF8761827.1"/>
    <property type="molecule type" value="Genomic_DNA"/>
</dbReference>
<protein>
    <submittedName>
        <fullName evidence="2">Uncharacterized protein</fullName>
    </submittedName>
</protein>
<feature type="compositionally biased region" description="Basic and acidic residues" evidence="1">
    <location>
        <begin position="196"/>
        <end position="207"/>
    </location>
</feature>
<feature type="compositionally biased region" description="Basic and acidic residues" evidence="1">
    <location>
        <begin position="130"/>
        <end position="144"/>
    </location>
</feature>